<dbReference type="PANTHER" id="PTHR43640">
    <property type="entry name" value="OS07G0260300 PROTEIN"/>
    <property type="match status" value="1"/>
</dbReference>
<organism evidence="1 2">
    <name type="scientific">Rhizobium loti</name>
    <name type="common">Mesorhizobium loti</name>
    <dbReference type="NCBI Taxonomy" id="381"/>
    <lineage>
        <taxon>Bacteria</taxon>
        <taxon>Pseudomonadati</taxon>
        <taxon>Pseudomonadota</taxon>
        <taxon>Alphaproteobacteria</taxon>
        <taxon>Hyphomicrobiales</taxon>
        <taxon>Phyllobacteriaceae</taxon>
        <taxon>Mesorhizobium</taxon>
    </lineage>
</organism>
<dbReference type="EMBL" id="LYTK01000010">
    <property type="protein sequence ID" value="OBQ66998.1"/>
    <property type="molecule type" value="Genomic_DNA"/>
</dbReference>
<dbReference type="InterPro" id="IPR036249">
    <property type="entry name" value="Thioredoxin-like_sf"/>
</dbReference>
<dbReference type="PANTHER" id="PTHR43640:SF1">
    <property type="entry name" value="THIOREDOXIN-DEPENDENT PEROXIREDOXIN"/>
    <property type="match status" value="1"/>
</dbReference>
<proteinExistence type="predicted"/>
<name>A0A6M7U030_RHILI</name>
<dbReference type="Pfam" id="PF00578">
    <property type="entry name" value="AhpC-TSA"/>
    <property type="match status" value="1"/>
</dbReference>
<evidence type="ECO:0000313" key="2">
    <source>
        <dbReference type="Proteomes" id="UP000093737"/>
    </source>
</evidence>
<dbReference type="PROSITE" id="PS51352">
    <property type="entry name" value="THIOREDOXIN_2"/>
    <property type="match status" value="1"/>
</dbReference>
<dbReference type="GO" id="GO:0016209">
    <property type="term" value="F:antioxidant activity"/>
    <property type="evidence" value="ECO:0007669"/>
    <property type="project" value="InterPro"/>
</dbReference>
<protein>
    <submittedName>
        <fullName evidence="1">Alkyl hydroperoxide reductase</fullName>
    </submittedName>
</protein>
<evidence type="ECO:0000313" key="1">
    <source>
        <dbReference type="EMBL" id="OBQ66998.1"/>
    </source>
</evidence>
<dbReference type="InterPro" id="IPR000866">
    <property type="entry name" value="AhpC/TSA"/>
</dbReference>
<sequence>MPKTESNPIELGTKAADFLLPDAQGVLHRLADFDARPALLVAFISNRCPFVVLIREQLAAFARDYAAKGLQVVAINANDHEAHPEETLARIGEEVDKFGYSFPYLKDASQQAAKAYGAACTPDFFLFGADRRLAYHGQFDDARPGNGKPVTGADLRVAVDTVLEGGRPAADQVPSIGCNIKWSAGNEPVWFAGAARAA</sequence>
<dbReference type="GO" id="GO:0016491">
    <property type="term" value="F:oxidoreductase activity"/>
    <property type="evidence" value="ECO:0007669"/>
    <property type="project" value="InterPro"/>
</dbReference>
<dbReference type="Proteomes" id="UP000093737">
    <property type="component" value="Unassembled WGS sequence"/>
</dbReference>
<dbReference type="InterPro" id="IPR013766">
    <property type="entry name" value="Thioredoxin_domain"/>
</dbReference>
<gene>
    <name evidence="1" type="ORF">A8145_32030</name>
</gene>
<dbReference type="RefSeq" id="WP_056571695.1">
    <property type="nucleotide sequence ID" value="NZ_CP033334.1"/>
</dbReference>
<dbReference type="SUPFAM" id="SSF52833">
    <property type="entry name" value="Thioredoxin-like"/>
    <property type="match status" value="1"/>
</dbReference>
<reference evidence="1 2" key="1">
    <citation type="submission" date="2016-05" db="EMBL/GenBank/DDBJ databases">
        <authorList>
            <person name="Ramsay J.P."/>
        </authorList>
    </citation>
    <scope>NUCLEOTIDE SEQUENCE [LARGE SCALE GENOMIC DNA]</scope>
    <source>
        <strain evidence="1 2">NZP2042</strain>
    </source>
</reference>
<dbReference type="CDD" id="cd02969">
    <property type="entry name" value="PRX_like1"/>
    <property type="match status" value="1"/>
</dbReference>
<dbReference type="InterPro" id="IPR047262">
    <property type="entry name" value="PRX-like1"/>
</dbReference>
<dbReference type="Gene3D" id="3.40.30.10">
    <property type="entry name" value="Glutaredoxin"/>
    <property type="match status" value="1"/>
</dbReference>
<comment type="caution">
    <text evidence="1">The sequence shown here is derived from an EMBL/GenBank/DDBJ whole genome shotgun (WGS) entry which is preliminary data.</text>
</comment>
<accession>A0A6M7U030</accession>
<dbReference type="AlphaFoldDB" id="A0A6M7U030"/>